<gene>
    <name evidence="10" type="primary">sasA_22</name>
    <name evidence="10" type="ORF">SPSIL_049470</name>
</gene>
<dbReference type="PRINTS" id="PR00344">
    <property type="entry name" value="BCTRLSENSOR"/>
</dbReference>
<dbReference type="RefSeq" id="WP_169717904.1">
    <property type="nucleotide sequence ID" value="NZ_CP155573.1"/>
</dbReference>
<keyword evidence="3" id="KW-0597">Phosphoprotein</keyword>
<dbReference type="Gene3D" id="1.10.287.130">
    <property type="match status" value="1"/>
</dbReference>
<dbReference type="Proteomes" id="UP000216752">
    <property type="component" value="Chromosome"/>
</dbReference>
<dbReference type="InterPro" id="IPR013656">
    <property type="entry name" value="PAS_4"/>
</dbReference>
<evidence type="ECO:0000256" key="6">
    <source>
        <dbReference type="ARBA" id="ARBA00023012"/>
    </source>
</evidence>
<dbReference type="InterPro" id="IPR005467">
    <property type="entry name" value="His_kinase_dom"/>
</dbReference>
<evidence type="ECO:0000256" key="4">
    <source>
        <dbReference type="ARBA" id="ARBA00022679"/>
    </source>
</evidence>
<feature type="domain" description="PAC" evidence="9">
    <location>
        <begin position="224"/>
        <end position="276"/>
    </location>
</feature>
<protein>
    <recommendedName>
        <fullName evidence="2">histidine kinase</fullName>
        <ecNumber evidence="2">2.7.13.3</ecNumber>
    </recommendedName>
</protein>
<dbReference type="InterPro" id="IPR035965">
    <property type="entry name" value="PAS-like_dom_sf"/>
</dbReference>
<dbReference type="CDD" id="cd00075">
    <property type="entry name" value="HATPase"/>
    <property type="match status" value="1"/>
</dbReference>
<dbReference type="InterPro" id="IPR003594">
    <property type="entry name" value="HATPase_dom"/>
</dbReference>
<dbReference type="InterPro" id="IPR036097">
    <property type="entry name" value="HisK_dim/P_sf"/>
</dbReference>
<dbReference type="CDD" id="cd00130">
    <property type="entry name" value="PAS"/>
    <property type="match status" value="2"/>
</dbReference>
<evidence type="ECO:0000259" key="9">
    <source>
        <dbReference type="PROSITE" id="PS50113"/>
    </source>
</evidence>
<accession>A0ABZ3ISN3</accession>
<evidence type="ECO:0000256" key="5">
    <source>
        <dbReference type="ARBA" id="ARBA00022777"/>
    </source>
</evidence>
<feature type="domain" description="PAS" evidence="8">
    <location>
        <begin position="404"/>
        <end position="451"/>
    </location>
</feature>
<sequence>MKLSELNQVKIAKQTSLVMPVNQLEAQSAQTSEERFQRYCDTMTAGFALLQAKRDAAGQITDFVHQYVNAAACRDTGITQDEFRDQTMLELFPLPKSAEQFEAFCHVIETGEQINLCVPVNANENHSSPTRIFDMNAIKLNDEIAVTWRDVTEEKAIKAKLLRRELQIRMLLESMPLAFSRFDRQFRCIYANPTAVRELGITAATVFSPDQSKFEEVLRTGRGVEYDMHLFSVHGESRYYQVHIVPEIDELGQVEFFLVSTKNISEQKQMEYALRTSEERYRSLFESMGEGFGLYELIYDNCGQPVDAVVLDINPGYEKLIRLSRDKILGQGYRGLFPAFGAVAIARYAEVIRTGQPMHFEQYNRNLHRWYSIYAYSLHKGNQFALIFTDITNRKQADEALRQSEELFHKTFHSKSAMVVIVRMTDDKFVEVNQRFLDVIGYTRDEVRGHTAQELNLWVEDDKKLETLKEDLATKEEVPNCELRLRTKAGSIVTILLSNALIHLQGEICRIGVAQDITKEKKLEAEMQRLDRLNLVGEMAASIGHEIRNPMTTVRGYLQLFQKRTEFANYKDQLSTMIEELDRANTIISEFLSLAKNKAIVRQRGSLNAIIDTMFPLIQADALRLGHNVIVEKGDTPDNEFDPSEVRQLLLNLLRNAMEAMAPNGHVRIKTYCSSDAIFLEVQDNGPGIPDEILNQLGKPFVTTKENGTGLGLPVCYRIAERHNAELGIRSSTQGTTVFVKFKR</sequence>
<dbReference type="Pfam" id="PF13188">
    <property type="entry name" value="PAS_8"/>
    <property type="match status" value="1"/>
</dbReference>
<dbReference type="CDD" id="cd00082">
    <property type="entry name" value="HisKA"/>
    <property type="match status" value="1"/>
</dbReference>
<dbReference type="Pfam" id="PF02518">
    <property type="entry name" value="HATPase_c"/>
    <property type="match status" value="1"/>
</dbReference>
<dbReference type="PROSITE" id="PS50112">
    <property type="entry name" value="PAS"/>
    <property type="match status" value="1"/>
</dbReference>
<dbReference type="InterPro" id="IPR036890">
    <property type="entry name" value="HATPase_C_sf"/>
</dbReference>
<dbReference type="InterPro" id="IPR000700">
    <property type="entry name" value="PAS-assoc_C"/>
</dbReference>
<evidence type="ECO:0000259" key="7">
    <source>
        <dbReference type="PROSITE" id="PS50109"/>
    </source>
</evidence>
<dbReference type="Gene3D" id="3.30.450.20">
    <property type="entry name" value="PAS domain"/>
    <property type="match status" value="4"/>
</dbReference>
<dbReference type="InterPro" id="IPR003661">
    <property type="entry name" value="HisK_dim/P_dom"/>
</dbReference>
<keyword evidence="11" id="KW-1185">Reference proteome</keyword>
<organism evidence="10 11">
    <name type="scientific">Sporomusa silvacetica DSM 10669</name>
    <dbReference type="NCBI Taxonomy" id="1123289"/>
    <lineage>
        <taxon>Bacteria</taxon>
        <taxon>Bacillati</taxon>
        <taxon>Bacillota</taxon>
        <taxon>Negativicutes</taxon>
        <taxon>Selenomonadales</taxon>
        <taxon>Sporomusaceae</taxon>
        <taxon>Sporomusa</taxon>
    </lineage>
</organism>
<dbReference type="NCBIfam" id="TIGR00229">
    <property type="entry name" value="sensory_box"/>
    <property type="match status" value="1"/>
</dbReference>
<evidence type="ECO:0000259" key="8">
    <source>
        <dbReference type="PROSITE" id="PS50112"/>
    </source>
</evidence>
<dbReference type="SUPFAM" id="SSF55785">
    <property type="entry name" value="PYP-like sensor domain (PAS domain)"/>
    <property type="match status" value="4"/>
</dbReference>
<dbReference type="EC" id="2.7.13.3" evidence="2"/>
<dbReference type="Gene3D" id="3.30.565.10">
    <property type="entry name" value="Histidine kinase-like ATPase, C-terminal domain"/>
    <property type="match status" value="1"/>
</dbReference>
<dbReference type="SMART" id="SM00388">
    <property type="entry name" value="HisKA"/>
    <property type="match status" value="1"/>
</dbReference>
<proteinExistence type="predicted"/>
<dbReference type="SMART" id="SM00086">
    <property type="entry name" value="PAC"/>
    <property type="match status" value="2"/>
</dbReference>
<evidence type="ECO:0000256" key="1">
    <source>
        <dbReference type="ARBA" id="ARBA00000085"/>
    </source>
</evidence>
<keyword evidence="6" id="KW-0902">Two-component regulatory system</keyword>
<feature type="domain" description="Histidine kinase" evidence="7">
    <location>
        <begin position="542"/>
        <end position="744"/>
    </location>
</feature>
<dbReference type="Pfam" id="PF00512">
    <property type="entry name" value="HisKA"/>
    <property type="match status" value="1"/>
</dbReference>
<name>A0ABZ3ISN3_9FIRM</name>
<evidence type="ECO:0000256" key="2">
    <source>
        <dbReference type="ARBA" id="ARBA00012438"/>
    </source>
</evidence>
<dbReference type="EMBL" id="CP155573">
    <property type="protein sequence ID" value="XFO68724.1"/>
    <property type="molecule type" value="Genomic_DNA"/>
</dbReference>
<dbReference type="InterPro" id="IPR052162">
    <property type="entry name" value="Sensor_kinase/Photoreceptor"/>
</dbReference>
<dbReference type="Pfam" id="PF13426">
    <property type="entry name" value="PAS_9"/>
    <property type="match status" value="2"/>
</dbReference>
<evidence type="ECO:0000256" key="3">
    <source>
        <dbReference type="ARBA" id="ARBA00022553"/>
    </source>
</evidence>
<dbReference type="Pfam" id="PF08448">
    <property type="entry name" value="PAS_4"/>
    <property type="match status" value="1"/>
</dbReference>
<evidence type="ECO:0000313" key="10">
    <source>
        <dbReference type="EMBL" id="XFO68724.1"/>
    </source>
</evidence>
<keyword evidence="5" id="KW-0418">Kinase</keyword>
<dbReference type="PROSITE" id="PS50113">
    <property type="entry name" value="PAC"/>
    <property type="match status" value="2"/>
</dbReference>
<dbReference type="SMART" id="SM00091">
    <property type="entry name" value="PAS"/>
    <property type="match status" value="4"/>
</dbReference>
<dbReference type="SUPFAM" id="SSF47384">
    <property type="entry name" value="Homodimeric domain of signal transducing histidine kinase"/>
    <property type="match status" value="1"/>
</dbReference>
<feature type="domain" description="PAC" evidence="9">
    <location>
        <begin position="479"/>
        <end position="529"/>
    </location>
</feature>
<dbReference type="InterPro" id="IPR001610">
    <property type="entry name" value="PAC"/>
</dbReference>
<keyword evidence="4 10" id="KW-0808">Transferase</keyword>
<dbReference type="PANTHER" id="PTHR43304:SF1">
    <property type="entry name" value="PAC DOMAIN-CONTAINING PROTEIN"/>
    <property type="match status" value="1"/>
</dbReference>
<dbReference type="SMART" id="SM00387">
    <property type="entry name" value="HATPase_c"/>
    <property type="match status" value="1"/>
</dbReference>
<dbReference type="InterPro" id="IPR000014">
    <property type="entry name" value="PAS"/>
</dbReference>
<dbReference type="InterPro" id="IPR004358">
    <property type="entry name" value="Sig_transdc_His_kin-like_C"/>
</dbReference>
<reference evidence="10" key="1">
    <citation type="submission" date="2024-05" db="EMBL/GenBank/DDBJ databases">
        <title>Isolation and characterization of Sporomusa carbonis sp. nov., a carboxydotrophic hydrogenogen in the genus of Sporomusa isolated from a charcoal burning pile.</title>
        <authorList>
            <person name="Boeer T."/>
            <person name="Rosenbaum F."/>
            <person name="Eysell L."/>
            <person name="Mueller V."/>
            <person name="Daniel R."/>
            <person name="Poehlein A."/>
        </authorList>
    </citation>
    <scope>NUCLEOTIDE SEQUENCE [LARGE SCALE GENOMIC DNA]</scope>
    <source>
        <strain evidence="10">DSM 10669</strain>
    </source>
</reference>
<dbReference type="GO" id="GO:0016740">
    <property type="term" value="F:transferase activity"/>
    <property type="evidence" value="ECO:0007669"/>
    <property type="project" value="UniProtKB-KW"/>
</dbReference>
<evidence type="ECO:0000313" key="11">
    <source>
        <dbReference type="Proteomes" id="UP000216752"/>
    </source>
</evidence>
<dbReference type="PANTHER" id="PTHR43304">
    <property type="entry name" value="PHYTOCHROME-LIKE PROTEIN CPH1"/>
    <property type="match status" value="1"/>
</dbReference>
<dbReference type="PROSITE" id="PS50109">
    <property type="entry name" value="HIS_KIN"/>
    <property type="match status" value="1"/>
</dbReference>
<dbReference type="SUPFAM" id="SSF55874">
    <property type="entry name" value="ATPase domain of HSP90 chaperone/DNA topoisomerase II/histidine kinase"/>
    <property type="match status" value="1"/>
</dbReference>
<comment type="catalytic activity">
    <reaction evidence="1">
        <text>ATP + protein L-histidine = ADP + protein N-phospho-L-histidine.</text>
        <dbReference type="EC" id="2.7.13.3"/>
    </reaction>
</comment>